<keyword evidence="2" id="KW-1185">Reference proteome</keyword>
<dbReference type="STRING" id="156889.Mmc1_1722"/>
<reference evidence="1 2" key="2">
    <citation type="journal article" date="2012" name="Int. J. Syst. Evol. Microbiol.">
        <title>Magnetococcus marinus gen. nov., sp. nov., a marine, magnetotactic bacterium that represents a novel lineage (Magnetococcaceae fam. nov.; Magnetococcales ord. nov.) at the base of the Alphaproteobacteria.</title>
        <authorList>
            <person name="Bazylinski D.A."/>
            <person name="Williams T.J."/>
            <person name="Lefevre C.T."/>
            <person name="Berg R.J."/>
            <person name="Zhang C.L."/>
            <person name="Bowser S.S."/>
            <person name="Dean A.J."/>
            <person name="Beveridge T.J."/>
        </authorList>
    </citation>
    <scope>NUCLEOTIDE SEQUENCE [LARGE SCALE GENOMIC DNA]</scope>
    <source>
        <strain evidence="2">ATCC BAA-1437 / JCM 17883 / MC-1</strain>
    </source>
</reference>
<gene>
    <name evidence="1" type="ordered locus">Mmc1_1722</name>
</gene>
<dbReference type="HOGENOM" id="CLU_743541_0_0_5"/>
<dbReference type="OrthoDB" id="8266301at2"/>
<name>A0L8D7_MAGMM</name>
<dbReference type="AlphaFoldDB" id="A0L8D7"/>
<dbReference type="eggNOG" id="COG4675">
    <property type="taxonomic scope" value="Bacteria"/>
</dbReference>
<dbReference type="EMBL" id="CP000471">
    <property type="protein sequence ID" value="ABK44230.1"/>
    <property type="molecule type" value="Genomic_DNA"/>
</dbReference>
<proteinExistence type="predicted"/>
<sequence length="372" mass="39214">MARDGLGTHNRLYSWSEEASGGNPISSTKMDAEMNDMVAEISNSLPRDGQAAPTANLPMGGYKHTNVANATARSHYATAAQLQDGSLTHGSESGTTNSYLLTLAPGLTGYQAGQLFSFVATHSNSGAATININGLGAVAIKKQVTQDLAAGDIATGSVVMVVHDGSHFQLLNAATLEHAALVGAGSNTHAEIDAHLSQQDNPHNVTDAQVGVDEAKWNANRLQGVTVDNSDIGEGKCLAYDSGTESLTYQTIDTATVVSSGELTLSPIFSAGRYQVAHGLGGVPSLVSIYLVCVLAEHGYSVGQRLELMIHAEGADSTYFNASMDSNSIIFRFNDVSQVSDYELYTLVEDGLSSARLTASHWAIQCHAYRFL</sequence>
<dbReference type="Proteomes" id="UP000002586">
    <property type="component" value="Chromosome"/>
</dbReference>
<accession>A0L8D7</accession>
<evidence type="ECO:0000313" key="2">
    <source>
        <dbReference type="Proteomes" id="UP000002586"/>
    </source>
</evidence>
<organism evidence="1 2">
    <name type="scientific">Magnetococcus marinus (strain ATCC BAA-1437 / JCM 17883 / MC-1)</name>
    <dbReference type="NCBI Taxonomy" id="156889"/>
    <lineage>
        <taxon>Bacteria</taxon>
        <taxon>Pseudomonadati</taxon>
        <taxon>Pseudomonadota</taxon>
        <taxon>Magnetococcia</taxon>
        <taxon>Magnetococcales</taxon>
        <taxon>Magnetococcaceae</taxon>
        <taxon>Magnetococcus</taxon>
    </lineage>
</organism>
<evidence type="ECO:0000313" key="1">
    <source>
        <dbReference type="EMBL" id="ABK44230.1"/>
    </source>
</evidence>
<dbReference type="RefSeq" id="WP_011713378.1">
    <property type="nucleotide sequence ID" value="NC_008576.1"/>
</dbReference>
<protein>
    <submittedName>
        <fullName evidence="1">Uncharacterized protein</fullName>
    </submittedName>
</protein>
<dbReference type="KEGG" id="mgm:Mmc1_1722"/>
<reference evidence="2" key="1">
    <citation type="journal article" date="2009" name="Appl. Environ. Microbiol.">
        <title>Complete genome sequence of the chemolithoautotrophic marine magnetotactic coccus strain MC-1.</title>
        <authorList>
            <person name="Schubbe S."/>
            <person name="Williams T.J."/>
            <person name="Xie G."/>
            <person name="Kiss H.E."/>
            <person name="Brettin T.S."/>
            <person name="Martinez D."/>
            <person name="Ross C.A."/>
            <person name="Schuler D."/>
            <person name="Cox B.L."/>
            <person name="Nealson K.H."/>
            <person name="Bazylinski D.A."/>
        </authorList>
    </citation>
    <scope>NUCLEOTIDE SEQUENCE [LARGE SCALE GENOMIC DNA]</scope>
    <source>
        <strain evidence="2">ATCC BAA-1437 / JCM 17883 / MC-1</strain>
    </source>
</reference>